<dbReference type="EMBL" id="UINC01044733">
    <property type="protein sequence ID" value="SVB50585.1"/>
    <property type="molecule type" value="Genomic_DNA"/>
</dbReference>
<sequence>VARRIPGDHGFEWLASGVLKAVVVSQTGVLSSSGTELKIDRAERILPFG</sequence>
<proteinExistence type="predicted"/>
<accession>A0A382EJE3</accession>
<feature type="non-terminal residue" evidence="1">
    <location>
        <position position="1"/>
    </location>
</feature>
<gene>
    <name evidence="1" type="ORF">METZ01_LOCUS203439</name>
</gene>
<name>A0A382EJE3_9ZZZZ</name>
<evidence type="ECO:0000313" key="1">
    <source>
        <dbReference type="EMBL" id="SVB50585.1"/>
    </source>
</evidence>
<reference evidence="1" key="1">
    <citation type="submission" date="2018-05" db="EMBL/GenBank/DDBJ databases">
        <authorList>
            <person name="Lanie J.A."/>
            <person name="Ng W.-L."/>
            <person name="Kazmierczak K.M."/>
            <person name="Andrzejewski T.M."/>
            <person name="Davidsen T.M."/>
            <person name="Wayne K.J."/>
            <person name="Tettelin H."/>
            <person name="Glass J.I."/>
            <person name="Rusch D."/>
            <person name="Podicherti R."/>
            <person name="Tsui H.-C.T."/>
            <person name="Winkler M.E."/>
        </authorList>
    </citation>
    <scope>NUCLEOTIDE SEQUENCE</scope>
</reference>
<organism evidence="1">
    <name type="scientific">marine metagenome</name>
    <dbReference type="NCBI Taxonomy" id="408172"/>
    <lineage>
        <taxon>unclassified sequences</taxon>
        <taxon>metagenomes</taxon>
        <taxon>ecological metagenomes</taxon>
    </lineage>
</organism>
<dbReference type="AlphaFoldDB" id="A0A382EJE3"/>
<protein>
    <submittedName>
        <fullName evidence="1">Uncharacterized protein</fullName>
    </submittedName>
</protein>